<organism evidence="1 2">
    <name type="scientific">Podospora pseudocomata</name>
    <dbReference type="NCBI Taxonomy" id="2093779"/>
    <lineage>
        <taxon>Eukaryota</taxon>
        <taxon>Fungi</taxon>
        <taxon>Dikarya</taxon>
        <taxon>Ascomycota</taxon>
        <taxon>Pezizomycotina</taxon>
        <taxon>Sordariomycetes</taxon>
        <taxon>Sordariomycetidae</taxon>
        <taxon>Sordariales</taxon>
        <taxon>Podosporaceae</taxon>
        <taxon>Podospora</taxon>
    </lineage>
</organism>
<keyword evidence="2" id="KW-1185">Reference proteome</keyword>
<evidence type="ECO:0000313" key="1">
    <source>
        <dbReference type="EMBL" id="KAK4658091.1"/>
    </source>
</evidence>
<proteinExistence type="predicted"/>
<dbReference type="RefSeq" id="XP_062747063.1">
    <property type="nucleotide sequence ID" value="XM_062883270.1"/>
</dbReference>
<accession>A0ABR0GR05</accession>
<dbReference type="Proteomes" id="UP001323405">
    <property type="component" value="Unassembled WGS sequence"/>
</dbReference>
<gene>
    <name evidence="1" type="ORF">QC762_0034760</name>
</gene>
<dbReference type="EMBL" id="JAFFHA010000003">
    <property type="protein sequence ID" value="KAK4658091.1"/>
    <property type="molecule type" value="Genomic_DNA"/>
</dbReference>
<protein>
    <submittedName>
        <fullName evidence="1">Uncharacterized protein</fullName>
    </submittedName>
</protein>
<name>A0ABR0GR05_9PEZI</name>
<sequence length="70" mass="7629">MIHRLNPHSSAVLHAVAVTAAPRGPPKLQRPARPIHPSLLLCTTSLHLSSGQELPTLPFQAHGRLHFSPY</sequence>
<evidence type="ECO:0000313" key="2">
    <source>
        <dbReference type="Proteomes" id="UP001323405"/>
    </source>
</evidence>
<comment type="caution">
    <text evidence="1">The sequence shown here is derived from an EMBL/GenBank/DDBJ whole genome shotgun (WGS) entry which is preliminary data.</text>
</comment>
<dbReference type="GeneID" id="87902834"/>
<reference evidence="1 2" key="1">
    <citation type="journal article" date="2023" name="bioRxiv">
        <title>High-quality genome assemblies of four members of thePodospora anserinaspecies complex.</title>
        <authorList>
            <person name="Ament-Velasquez S.L."/>
            <person name="Vogan A.A."/>
            <person name="Wallerman O."/>
            <person name="Hartmann F."/>
            <person name="Gautier V."/>
            <person name="Silar P."/>
            <person name="Giraud T."/>
            <person name="Johannesson H."/>
        </authorList>
    </citation>
    <scope>NUCLEOTIDE SEQUENCE [LARGE SCALE GENOMIC DNA]</scope>
    <source>
        <strain evidence="1 2">CBS 415.72m</strain>
    </source>
</reference>